<dbReference type="AlphaFoldDB" id="A0A9P0B2Z8"/>
<dbReference type="InterPro" id="IPR016162">
    <property type="entry name" value="Ald_DH_N"/>
</dbReference>
<dbReference type="Proteomes" id="UP001154078">
    <property type="component" value="Chromosome 3"/>
</dbReference>
<organism evidence="5 6">
    <name type="scientific">Brassicogethes aeneus</name>
    <name type="common">Rape pollen beetle</name>
    <name type="synonym">Meligethes aeneus</name>
    <dbReference type="NCBI Taxonomy" id="1431903"/>
    <lineage>
        <taxon>Eukaryota</taxon>
        <taxon>Metazoa</taxon>
        <taxon>Ecdysozoa</taxon>
        <taxon>Arthropoda</taxon>
        <taxon>Hexapoda</taxon>
        <taxon>Insecta</taxon>
        <taxon>Pterygota</taxon>
        <taxon>Neoptera</taxon>
        <taxon>Endopterygota</taxon>
        <taxon>Coleoptera</taxon>
        <taxon>Polyphaga</taxon>
        <taxon>Cucujiformia</taxon>
        <taxon>Nitidulidae</taxon>
        <taxon>Meligethinae</taxon>
        <taxon>Brassicogethes</taxon>
    </lineage>
</organism>
<dbReference type="GO" id="GO:0016620">
    <property type="term" value="F:oxidoreductase activity, acting on the aldehyde or oxo group of donors, NAD or NADP as acceptor"/>
    <property type="evidence" value="ECO:0007669"/>
    <property type="project" value="InterPro"/>
</dbReference>
<dbReference type="InterPro" id="IPR016163">
    <property type="entry name" value="Ald_DH_C"/>
</dbReference>
<dbReference type="OrthoDB" id="310895at2759"/>
<proteinExistence type="inferred from homology"/>
<dbReference type="InterPro" id="IPR029510">
    <property type="entry name" value="Ald_DH_CS_GLU"/>
</dbReference>
<dbReference type="Pfam" id="PF00171">
    <property type="entry name" value="Aldedh"/>
    <property type="match status" value="1"/>
</dbReference>
<gene>
    <name evidence="5" type="ORF">MELIAE_LOCUS5165</name>
</gene>
<keyword evidence="6" id="KW-1185">Reference proteome</keyword>
<comment type="similarity">
    <text evidence="3">Belongs to the aldehyde dehydrogenase family.</text>
</comment>
<dbReference type="EMBL" id="OV121134">
    <property type="protein sequence ID" value="CAH0553064.1"/>
    <property type="molecule type" value="Genomic_DNA"/>
</dbReference>
<dbReference type="InterPro" id="IPR016160">
    <property type="entry name" value="Ald_DH_CS_CYS"/>
</dbReference>
<dbReference type="SUPFAM" id="SSF53720">
    <property type="entry name" value="ALDH-like"/>
    <property type="match status" value="1"/>
</dbReference>
<dbReference type="Gene3D" id="3.40.605.10">
    <property type="entry name" value="Aldehyde Dehydrogenase, Chain A, domain 1"/>
    <property type="match status" value="1"/>
</dbReference>
<evidence type="ECO:0000256" key="2">
    <source>
        <dbReference type="PROSITE-ProRule" id="PRU10007"/>
    </source>
</evidence>
<evidence type="ECO:0000313" key="6">
    <source>
        <dbReference type="Proteomes" id="UP001154078"/>
    </source>
</evidence>
<dbReference type="FunFam" id="3.40.605.10:FF:000050">
    <property type="entry name" value="Aldehyde dehydrogenase, mitochondrial"/>
    <property type="match status" value="1"/>
</dbReference>
<evidence type="ECO:0000313" key="5">
    <source>
        <dbReference type="EMBL" id="CAH0553064.1"/>
    </source>
</evidence>
<feature type="active site" evidence="2">
    <location>
        <position position="256"/>
    </location>
</feature>
<evidence type="ECO:0000256" key="3">
    <source>
        <dbReference type="RuleBase" id="RU003345"/>
    </source>
</evidence>
<protein>
    <recommendedName>
        <fullName evidence="4">Aldehyde dehydrogenase domain-containing protein</fullName>
    </recommendedName>
</protein>
<dbReference type="PROSITE" id="PS00070">
    <property type="entry name" value="ALDEHYDE_DEHYDR_CYS"/>
    <property type="match status" value="1"/>
</dbReference>
<dbReference type="InterPro" id="IPR015590">
    <property type="entry name" value="Aldehyde_DH_dom"/>
</dbReference>
<name>A0A9P0B2Z8_BRAAE</name>
<feature type="domain" description="Aldehyde dehydrogenase" evidence="4">
    <location>
        <begin position="18"/>
        <end position="334"/>
    </location>
</feature>
<dbReference type="PROSITE" id="PS00687">
    <property type="entry name" value="ALDEHYDE_DEHYDR_GLU"/>
    <property type="match status" value="1"/>
</dbReference>
<evidence type="ECO:0000259" key="4">
    <source>
        <dbReference type="Pfam" id="PF00171"/>
    </source>
</evidence>
<dbReference type="Gene3D" id="3.40.309.10">
    <property type="entry name" value="Aldehyde Dehydrogenase, Chain A, domain 2"/>
    <property type="match status" value="1"/>
</dbReference>
<accession>A0A9P0B2Z8</accession>
<sequence>MASVNIRFTKLYINNEFVDSLSGNTFPTQNPATGQKIADVSEADKADVDLAVKAAKAAFTRGSEWRNMDASARAKLINKLADLIERDAKSLAALETSDNGKPLEAAILEILGSADVLRYYAGFCDKIHGNTIPSDGNQFALTRKEPIGVVGQIIPWNYPIPMAIWKWGPALAAGCTIVLKPAEQTPLTALELAALSKEAGFPKGVINVLNGFGETCGAALAMHNDVRKICFTGSTEIGHKIMEYSAKSNLKSVNLELGGKSPLVIFDDANLDEAVEIAYNAIFSNQGQNCCAGSRTFVQTAIYDEFVRRAAEKARARKVGDPLKSGTQQGPQVKYLQDFI</sequence>
<dbReference type="PANTHER" id="PTHR11699">
    <property type="entry name" value="ALDEHYDE DEHYDROGENASE-RELATED"/>
    <property type="match status" value="1"/>
</dbReference>
<dbReference type="InterPro" id="IPR016161">
    <property type="entry name" value="Ald_DH/histidinol_DH"/>
</dbReference>
<reference evidence="5" key="1">
    <citation type="submission" date="2021-12" db="EMBL/GenBank/DDBJ databases">
        <authorList>
            <person name="King R."/>
        </authorList>
    </citation>
    <scope>NUCLEOTIDE SEQUENCE</scope>
</reference>
<keyword evidence="1 3" id="KW-0560">Oxidoreductase</keyword>
<evidence type="ECO:0000256" key="1">
    <source>
        <dbReference type="ARBA" id="ARBA00023002"/>
    </source>
</evidence>